<dbReference type="AlphaFoldDB" id="A0A6A6YRG0"/>
<evidence type="ECO:0008006" key="4">
    <source>
        <dbReference type="Google" id="ProtNLM"/>
    </source>
</evidence>
<proteinExistence type="predicted"/>
<reference evidence="3" key="3">
    <citation type="submission" date="2025-04" db="UniProtKB">
        <authorList>
            <consortium name="RefSeq"/>
        </authorList>
    </citation>
    <scope>IDENTIFICATION</scope>
    <source>
        <strain evidence="3">CBS 304.34</strain>
    </source>
</reference>
<accession>A0A6A6YRG0</accession>
<evidence type="ECO:0000313" key="2">
    <source>
        <dbReference type="Proteomes" id="UP000504636"/>
    </source>
</evidence>
<dbReference type="EMBL" id="MU003700">
    <property type="protein sequence ID" value="KAF2810487.1"/>
    <property type="molecule type" value="Genomic_DNA"/>
</dbReference>
<feature type="non-terminal residue" evidence="1">
    <location>
        <position position="114"/>
    </location>
</feature>
<evidence type="ECO:0000313" key="1">
    <source>
        <dbReference type="EMBL" id="KAF2810487.1"/>
    </source>
</evidence>
<keyword evidence="2" id="KW-1185">Reference proteome</keyword>
<feature type="non-terminal residue" evidence="1">
    <location>
        <position position="1"/>
    </location>
</feature>
<dbReference type="OrthoDB" id="9975758at2759"/>
<evidence type="ECO:0000313" key="3">
    <source>
        <dbReference type="RefSeq" id="XP_033577451.1"/>
    </source>
</evidence>
<protein>
    <recommendedName>
        <fullName evidence="4">Lipocalin-like domain-containing protein</fullName>
    </recommendedName>
</protein>
<dbReference type="Proteomes" id="UP000504636">
    <property type="component" value="Unplaced"/>
</dbReference>
<sequence length="114" mass="12468">RPPSTAPQSKPASLPSIQAALSDLFAGDWYLVRSSIPFWKDKRNVRLNYNLAPSGSHIDDTASYQPVTSNTVKTLVGKNTLVDGETGTYTWQGKGLLRVASGRWEVLSFTAREG</sequence>
<reference evidence="1 3" key="1">
    <citation type="journal article" date="2020" name="Stud. Mycol.">
        <title>101 Dothideomycetes genomes: a test case for predicting lifestyles and emergence of pathogens.</title>
        <authorList>
            <person name="Haridas S."/>
            <person name="Albert R."/>
            <person name="Binder M."/>
            <person name="Bloem J."/>
            <person name="Labutti K."/>
            <person name="Salamov A."/>
            <person name="Andreopoulos B."/>
            <person name="Baker S."/>
            <person name="Barry K."/>
            <person name="Bills G."/>
            <person name="Bluhm B."/>
            <person name="Cannon C."/>
            <person name="Castanera R."/>
            <person name="Culley D."/>
            <person name="Daum C."/>
            <person name="Ezra D."/>
            <person name="Gonzalez J."/>
            <person name="Henrissat B."/>
            <person name="Kuo A."/>
            <person name="Liang C."/>
            <person name="Lipzen A."/>
            <person name="Lutzoni F."/>
            <person name="Magnuson J."/>
            <person name="Mondo S."/>
            <person name="Nolan M."/>
            <person name="Ohm R."/>
            <person name="Pangilinan J."/>
            <person name="Park H.-J."/>
            <person name="Ramirez L."/>
            <person name="Alfaro M."/>
            <person name="Sun H."/>
            <person name="Tritt A."/>
            <person name="Yoshinaga Y."/>
            <person name="Zwiers L.-H."/>
            <person name="Turgeon B."/>
            <person name="Goodwin S."/>
            <person name="Spatafora J."/>
            <person name="Crous P."/>
            <person name="Grigoriev I."/>
        </authorList>
    </citation>
    <scope>NUCLEOTIDE SEQUENCE</scope>
    <source>
        <strain evidence="1 3">CBS 304.34</strain>
    </source>
</reference>
<dbReference type="GeneID" id="54455624"/>
<reference evidence="3" key="2">
    <citation type="submission" date="2020-04" db="EMBL/GenBank/DDBJ databases">
        <authorList>
            <consortium name="NCBI Genome Project"/>
        </authorList>
    </citation>
    <scope>NUCLEOTIDE SEQUENCE</scope>
    <source>
        <strain evidence="3">CBS 304.34</strain>
    </source>
</reference>
<gene>
    <name evidence="1 3" type="ORF">BDZ99DRAFT_364773</name>
</gene>
<dbReference type="RefSeq" id="XP_033577451.1">
    <property type="nucleotide sequence ID" value="XM_033714731.1"/>
</dbReference>
<name>A0A6A6YRG0_9PEZI</name>
<organism evidence="1">
    <name type="scientific">Mytilinidion resinicola</name>
    <dbReference type="NCBI Taxonomy" id="574789"/>
    <lineage>
        <taxon>Eukaryota</taxon>
        <taxon>Fungi</taxon>
        <taxon>Dikarya</taxon>
        <taxon>Ascomycota</taxon>
        <taxon>Pezizomycotina</taxon>
        <taxon>Dothideomycetes</taxon>
        <taxon>Pleosporomycetidae</taxon>
        <taxon>Mytilinidiales</taxon>
        <taxon>Mytilinidiaceae</taxon>
        <taxon>Mytilinidion</taxon>
    </lineage>
</organism>